<dbReference type="RefSeq" id="WP_121198716.1">
    <property type="nucleotide sequence ID" value="NZ_RBKU01000001.1"/>
</dbReference>
<comment type="caution">
    <text evidence="2">The sequence shown here is derived from an EMBL/GenBank/DDBJ whole genome shotgun (WGS) entry which is preliminary data.</text>
</comment>
<organism evidence="2 3">
    <name type="scientific">Mucilaginibacter gracilis</name>
    <dbReference type="NCBI Taxonomy" id="423350"/>
    <lineage>
        <taxon>Bacteria</taxon>
        <taxon>Pseudomonadati</taxon>
        <taxon>Bacteroidota</taxon>
        <taxon>Sphingobacteriia</taxon>
        <taxon>Sphingobacteriales</taxon>
        <taxon>Sphingobacteriaceae</taxon>
        <taxon>Mucilaginibacter</taxon>
    </lineage>
</organism>
<accession>A0A495J4C9</accession>
<feature type="region of interest" description="Disordered" evidence="1">
    <location>
        <begin position="1"/>
        <end position="21"/>
    </location>
</feature>
<keyword evidence="3" id="KW-1185">Reference proteome</keyword>
<evidence type="ECO:0000256" key="1">
    <source>
        <dbReference type="SAM" id="MobiDB-lite"/>
    </source>
</evidence>
<sequence>MGAKKVVTPQPGQGIPAVVDPNKSLTASNKAEAAADALTLKAAIAAKAANEQEHKDQVQTDAEAAIIADQEKEAEANERFAAIDSDMALIYQLMDDHGVDTLFENSNQEYFTALDRAVLSEGGDVSRVKTHTL</sequence>
<name>A0A495J4C9_9SPHI</name>
<evidence type="ECO:0000313" key="3">
    <source>
        <dbReference type="Proteomes" id="UP000268007"/>
    </source>
</evidence>
<dbReference type="Proteomes" id="UP000268007">
    <property type="component" value="Unassembled WGS sequence"/>
</dbReference>
<protein>
    <submittedName>
        <fullName evidence="2">Uncharacterized protein</fullName>
    </submittedName>
</protein>
<reference evidence="2 3" key="1">
    <citation type="submission" date="2018-10" db="EMBL/GenBank/DDBJ databases">
        <title>Genomic Encyclopedia of Archaeal and Bacterial Type Strains, Phase II (KMG-II): from individual species to whole genera.</title>
        <authorList>
            <person name="Goeker M."/>
        </authorList>
    </citation>
    <scope>NUCLEOTIDE SEQUENCE [LARGE SCALE GENOMIC DNA]</scope>
    <source>
        <strain evidence="2 3">DSM 18602</strain>
    </source>
</reference>
<dbReference type="EMBL" id="RBKU01000001">
    <property type="protein sequence ID" value="RKR83194.1"/>
    <property type="molecule type" value="Genomic_DNA"/>
</dbReference>
<dbReference type="AlphaFoldDB" id="A0A495J4C9"/>
<gene>
    <name evidence="2" type="ORF">BDD43_3396</name>
</gene>
<evidence type="ECO:0000313" key="2">
    <source>
        <dbReference type="EMBL" id="RKR83194.1"/>
    </source>
</evidence>
<proteinExistence type="predicted"/>